<dbReference type="InterPro" id="IPR059177">
    <property type="entry name" value="GH29D-like_dom"/>
</dbReference>
<keyword evidence="2" id="KW-0249">Electron transport</keyword>
<sequence length="1269" mass="136807">MGSAPSQEQRQPGAGDGAPTAGGGGGAKGKSLSDATAAHKASAAPTLASEAGGGSAKAGGRIGPSLMAKRPQPEKSLLKERLKWRKDPTEVATVSISQAGFSKTQVNICAGQFVVFVWETEEGSSPGYNVTQVVHDGDQFRPVPGGIHSGALSNKGSFEYQFTLPGEYKFVSAGIRCTPLTVTVGDRKEIFAKLEDDGFAPRVLHLEVGESVKWSWTHCTVPHLVQQATYCAVHGGLKKLSAEKEIATMTGSYVHSFRHPGMFYFMASGSTPAEYHLCIVHVHDCYGEHRVEITDRSFEPAILVVNAGDRVWFQWSKTTCQRKHNPYEVTMPARGSRREESFKLKKQGFRWPQPSRSGLMAHDFLEPGVFHYSDFNHQEAAAYVGTVIVKVKPQEHRVQLSADGFTPDLLQLAVNERVWWTWDPKEMPPAFGIAEAGLTLAGGESLSSGEGCEDGQCQQLDDSAQEAFASMGALMVTPSHAAIQHFKLNNAPNSLASSTLIAAPGPRNHTITITETGFEPKKLSVCSGDLVWWVWQRPDRLHNVLQVSPEGRPLDDGFQSGALTDPPCAFMHRFERPGLYHYISEGLQGVVGSVQCHSACRVHQVQVGATGLSRDPVVATVNDLVAWVFRGLRTHDVLGANKEAPMDESRISSVIVSDAQDHAVVRLNASSGFFPSAVTIVKGDSVLWDWGDAPEFEEHNIVNVNPPNSAAPLSTANGDQSFNSGRASRRGSFLYTFTRPGMFCVASVGAPGRCGSVLVLPEPDRTPAPKIVSFHEGGTVAMGTVVRLECRDPKAVILYTMDGTPPLLHRPGVKVYQTWEPLKLRRPGIVFIRAMAVAPNRQPSEIFSSRRFWVVDSGAGEDAEESEVEEEPVAEAVGRVEPGPMSESWKWFNCVPAVKLLHVVDGTVEIFWQPLAEGLTEMLGGTACWSTASPTAANSCLQASGLAAGRVYSIWLEALPRDGAAYQPHKSNKLTFECPQATSVSGPLVSLELSSKPSTITLVWGALAATDYSLRGYKVTLNGRQCGKLVTPEAGSKRCKVVIEGCTLNSDYSIIVSAVRVESTGSRLLQSEELSEFVFVTDGVGYHRMPAEQLEAIQTADRRAAEKEKAAREAGGGSSGSGSSSSSSSASSSRRSSIVEEKPVANGDETETKGTAENQQQPQQIELEKQPSEVSFSSESVDEQQKEQQAEEVPLMEDAEFKQAAASAARPRLQQQQQQQQRQLSSPLVVTPPPAPLKESKMGAREQQKRAAAAPSLSPSPPPAAAAAV</sequence>
<keyword evidence="5" id="KW-1185">Reference proteome</keyword>
<feature type="compositionally biased region" description="Pro residues" evidence="3">
    <location>
        <begin position="1258"/>
        <end position="1269"/>
    </location>
</feature>
<name>A0A1I8IHZ5_9PLAT</name>
<evidence type="ECO:0000256" key="3">
    <source>
        <dbReference type="SAM" id="MobiDB-lite"/>
    </source>
</evidence>
<dbReference type="PANTHER" id="PTHR34192">
    <property type="entry name" value="PLASTOCYANIN MAJOR ISOFORM, CHLOROPLASTIC-RELATED"/>
    <property type="match status" value="1"/>
</dbReference>
<feature type="compositionally biased region" description="Basic and acidic residues" evidence="3">
    <location>
        <begin position="1100"/>
        <end position="1112"/>
    </location>
</feature>
<dbReference type="SUPFAM" id="SSF49265">
    <property type="entry name" value="Fibronectin type III"/>
    <property type="match status" value="1"/>
</dbReference>
<feature type="compositionally biased region" description="Low complexity" evidence="3">
    <location>
        <begin position="1121"/>
        <end position="1136"/>
    </location>
</feature>
<evidence type="ECO:0000256" key="1">
    <source>
        <dbReference type="ARBA" id="ARBA00022448"/>
    </source>
</evidence>
<feature type="compositionally biased region" description="Low complexity" evidence="3">
    <location>
        <begin position="1203"/>
        <end position="1228"/>
    </location>
</feature>
<feature type="compositionally biased region" description="Gly residues" evidence="3">
    <location>
        <begin position="51"/>
        <end position="62"/>
    </location>
</feature>
<dbReference type="Proteomes" id="UP000095280">
    <property type="component" value="Unplaced"/>
</dbReference>
<keyword evidence="1" id="KW-0813">Transport</keyword>
<feature type="domain" description="GH29D-like beta-sandwich" evidence="4">
    <location>
        <begin position="776"/>
        <end position="848"/>
    </location>
</feature>
<protein>
    <submittedName>
        <fullName evidence="6">PKD domain-containing protein</fullName>
    </submittedName>
</protein>
<dbReference type="InterPro" id="IPR008972">
    <property type="entry name" value="Cupredoxin"/>
</dbReference>
<feature type="compositionally biased region" description="Gly residues" evidence="3">
    <location>
        <begin position="14"/>
        <end position="28"/>
    </location>
</feature>
<reference evidence="6" key="1">
    <citation type="submission" date="2016-11" db="UniProtKB">
        <authorList>
            <consortium name="WormBaseParasite"/>
        </authorList>
    </citation>
    <scope>IDENTIFICATION</scope>
</reference>
<dbReference type="Pfam" id="PF13290">
    <property type="entry name" value="CHB_HEX_C_1"/>
    <property type="match status" value="1"/>
</dbReference>
<feature type="compositionally biased region" description="Low complexity" evidence="3">
    <location>
        <begin position="35"/>
        <end position="50"/>
    </location>
</feature>
<feature type="compositionally biased region" description="Basic and acidic residues" evidence="3">
    <location>
        <begin position="1238"/>
        <end position="1249"/>
    </location>
</feature>
<feature type="region of interest" description="Disordered" evidence="3">
    <location>
        <begin position="1"/>
        <end position="75"/>
    </location>
</feature>
<organism evidence="5 6">
    <name type="scientific">Macrostomum lignano</name>
    <dbReference type="NCBI Taxonomy" id="282301"/>
    <lineage>
        <taxon>Eukaryota</taxon>
        <taxon>Metazoa</taxon>
        <taxon>Spiralia</taxon>
        <taxon>Lophotrochozoa</taxon>
        <taxon>Platyhelminthes</taxon>
        <taxon>Rhabditophora</taxon>
        <taxon>Macrostomorpha</taxon>
        <taxon>Macrostomida</taxon>
        <taxon>Macrostomidae</taxon>
        <taxon>Macrostomum</taxon>
    </lineage>
</organism>
<evidence type="ECO:0000256" key="2">
    <source>
        <dbReference type="ARBA" id="ARBA00022982"/>
    </source>
</evidence>
<evidence type="ECO:0000313" key="5">
    <source>
        <dbReference type="Proteomes" id="UP000095280"/>
    </source>
</evidence>
<feature type="region of interest" description="Disordered" evidence="3">
    <location>
        <begin position="1100"/>
        <end position="1269"/>
    </location>
</feature>
<dbReference type="WBParaSite" id="maker-uti_cns_0013078-snap-gene-0.3-mRNA-1">
    <property type="protein sequence ID" value="maker-uti_cns_0013078-snap-gene-0.3-mRNA-1"/>
    <property type="gene ID" value="maker-uti_cns_0013078-snap-gene-0.3"/>
</dbReference>
<dbReference type="InterPro" id="IPR036116">
    <property type="entry name" value="FN3_sf"/>
</dbReference>
<proteinExistence type="predicted"/>
<dbReference type="AlphaFoldDB" id="A0A1I8IHZ5"/>
<dbReference type="Gene3D" id="2.60.40.420">
    <property type="entry name" value="Cupredoxins - blue copper proteins"/>
    <property type="match status" value="4"/>
</dbReference>
<dbReference type="SUPFAM" id="SSF49503">
    <property type="entry name" value="Cupredoxins"/>
    <property type="match status" value="3"/>
</dbReference>
<feature type="compositionally biased region" description="Polar residues" evidence="3">
    <location>
        <begin position="1"/>
        <end position="10"/>
    </location>
</feature>
<dbReference type="PANTHER" id="PTHR34192:SF10">
    <property type="entry name" value="PLASTOCYANIN MAJOR ISOFORM, CHLOROPLASTIC-RELATED"/>
    <property type="match status" value="1"/>
</dbReference>
<accession>A0A1I8IHZ5</accession>
<evidence type="ECO:0000259" key="4">
    <source>
        <dbReference type="Pfam" id="PF13290"/>
    </source>
</evidence>
<evidence type="ECO:0000313" key="6">
    <source>
        <dbReference type="WBParaSite" id="maker-uti_cns_0013078-snap-gene-0.3-mRNA-1"/>
    </source>
</evidence>